<dbReference type="Proteomes" id="UP001161391">
    <property type="component" value="Unassembled WGS sequence"/>
</dbReference>
<evidence type="ECO:0000256" key="2">
    <source>
        <dbReference type="SAM" id="SignalP"/>
    </source>
</evidence>
<keyword evidence="2" id="KW-0732">Signal</keyword>
<dbReference type="RefSeq" id="WP_284390420.1">
    <property type="nucleotide sequence ID" value="NZ_BSNK01000002.1"/>
</dbReference>
<proteinExistence type="predicted"/>
<keyword evidence="4" id="KW-1185">Reference proteome</keyword>
<protein>
    <submittedName>
        <fullName evidence="3">Uncharacterized protein</fullName>
    </submittedName>
</protein>
<comment type="caution">
    <text evidence="3">The sequence shown here is derived from an EMBL/GenBank/DDBJ whole genome shotgun (WGS) entry which is preliminary data.</text>
</comment>
<evidence type="ECO:0000313" key="3">
    <source>
        <dbReference type="EMBL" id="GLQ24221.1"/>
    </source>
</evidence>
<accession>A0ABQ5V9J3</accession>
<organism evidence="3 4">
    <name type="scientific">Algimonas ampicilliniresistens</name>
    <dbReference type="NCBI Taxonomy" id="1298735"/>
    <lineage>
        <taxon>Bacteria</taxon>
        <taxon>Pseudomonadati</taxon>
        <taxon>Pseudomonadota</taxon>
        <taxon>Alphaproteobacteria</taxon>
        <taxon>Maricaulales</taxon>
        <taxon>Robiginitomaculaceae</taxon>
        <taxon>Algimonas</taxon>
    </lineage>
</organism>
<reference evidence="3" key="2">
    <citation type="submission" date="2023-01" db="EMBL/GenBank/DDBJ databases">
        <title>Draft genome sequence of Algimonas ampicilliniresistens strain NBRC 108219.</title>
        <authorList>
            <person name="Sun Q."/>
            <person name="Mori K."/>
        </authorList>
    </citation>
    <scope>NUCLEOTIDE SEQUENCE</scope>
    <source>
        <strain evidence="3">NBRC 108219</strain>
    </source>
</reference>
<feature type="region of interest" description="Disordered" evidence="1">
    <location>
        <begin position="106"/>
        <end position="128"/>
    </location>
</feature>
<gene>
    <name evidence="3" type="ORF">GCM10007853_20950</name>
</gene>
<feature type="signal peptide" evidence="2">
    <location>
        <begin position="1"/>
        <end position="25"/>
    </location>
</feature>
<evidence type="ECO:0000313" key="4">
    <source>
        <dbReference type="Proteomes" id="UP001161391"/>
    </source>
</evidence>
<reference evidence="3" key="1">
    <citation type="journal article" date="2014" name="Int. J. Syst. Evol. Microbiol.">
        <title>Complete genome of a new Firmicutes species belonging to the dominant human colonic microbiota ('Ruminococcus bicirculans') reveals two chromosomes and a selective capacity to utilize plant glucans.</title>
        <authorList>
            <consortium name="NISC Comparative Sequencing Program"/>
            <person name="Wegmann U."/>
            <person name="Louis P."/>
            <person name="Goesmann A."/>
            <person name="Henrissat B."/>
            <person name="Duncan S.H."/>
            <person name="Flint H.J."/>
        </authorList>
    </citation>
    <scope>NUCLEOTIDE SEQUENCE</scope>
    <source>
        <strain evidence="3">NBRC 108219</strain>
    </source>
</reference>
<evidence type="ECO:0000256" key="1">
    <source>
        <dbReference type="SAM" id="MobiDB-lite"/>
    </source>
</evidence>
<feature type="compositionally biased region" description="Gly residues" evidence="1">
    <location>
        <begin position="107"/>
        <end position="122"/>
    </location>
</feature>
<name>A0ABQ5V9J3_9PROT</name>
<feature type="chain" id="PRO_5047208010" evidence="2">
    <location>
        <begin position="26"/>
        <end position="128"/>
    </location>
</feature>
<dbReference type="EMBL" id="BSNK01000002">
    <property type="protein sequence ID" value="GLQ24221.1"/>
    <property type="molecule type" value="Genomic_DNA"/>
</dbReference>
<sequence length="128" mass="13533">MRTTLRWLVMIAVAANLIASHQVFAAPQCSDVIIKSKNGLKSQTLELYTIVDGKVVKAPGKSTLKRDEIAFPLRLLDCEDGQHYFWQRPEGPVLVKKAKFACVTSGSGSGGPSLGGVPGSGTGNTSCG</sequence>